<dbReference type="KEGG" id="sand:H3309_10280"/>
<sequence length="348" mass="38577">MPYTMADLYSTRHAELVKTMTSNDFSKDGDWKTIIPEAKAAIVTAGFNADKAEVCESIRKAVKKGEKANAKAVKTIVTGAGGTMPDNSTGTLPDALAKRVAALDTLRHLWMLKKSGSHKLWVLSLPMSYANWPDVDLTGKTYADATTRLNDSSERFGAGDRKHLSQATQEGLKWIHKAMIVAADPKTEKHKKILKRWFADPDTTDEQLAAAAATINEGLKKMSATIKSSFLLMTDMPKDRSDAGSANTNAFVFKDEAVSVIYIERAFFGTSDTWKDLKNWTRIVVHELTHRDAKTEDHRYRHHGDGLKPNKTTFTHAKAITNADSWAIFCMDCAGKMTSSDYKKVKVD</sequence>
<dbReference type="Gene3D" id="3.40.390.10">
    <property type="entry name" value="Collagenase (Catalytic Domain)"/>
    <property type="match status" value="1"/>
</dbReference>
<dbReference type="RefSeq" id="WP_182294631.1">
    <property type="nucleotide sequence ID" value="NZ_CP059851.1"/>
</dbReference>
<evidence type="ECO:0000313" key="3">
    <source>
        <dbReference type="Proteomes" id="UP000515292"/>
    </source>
</evidence>
<feature type="domain" description="Lysine-specific metallo-endopeptidase" evidence="1">
    <location>
        <begin position="187"/>
        <end position="329"/>
    </location>
</feature>
<dbReference type="InterPro" id="IPR024079">
    <property type="entry name" value="MetalloPept_cat_dom_sf"/>
</dbReference>
<accession>A0A7G5IEJ3</accession>
<dbReference type="Pfam" id="PF14521">
    <property type="entry name" value="Aspzincin_M35"/>
    <property type="match status" value="1"/>
</dbReference>
<keyword evidence="3" id="KW-1185">Reference proteome</keyword>
<name>A0A7G5IEJ3_9SPHN</name>
<dbReference type="InterPro" id="IPR029463">
    <property type="entry name" value="Lys_MEP"/>
</dbReference>
<dbReference type="EMBL" id="CP059851">
    <property type="protein sequence ID" value="QMW21785.1"/>
    <property type="molecule type" value="Genomic_DNA"/>
</dbReference>
<protein>
    <recommendedName>
        <fullName evidence="1">Lysine-specific metallo-endopeptidase domain-containing protein</fullName>
    </recommendedName>
</protein>
<gene>
    <name evidence="2" type="ORF">H3309_10280</name>
</gene>
<reference evidence="2 3" key="1">
    <citation type="submission" date="2020-07" db="EMBL/GenBank/DDBJ databases">
        <title>Complete genome sequence for Sandaracinobacter sp. M6.</title>
        <authorList>
            <person name="Tang Y."/>
            <person name="Liu Q."/>
            <person name="Guo Z."/>
            <person name="Lei P."/>
            <person name="Huang B."/>
        </authorList>
    </citation>
    <scope>NUCLEOTIDE SEQUENCE [LARGE SCALE GENOMIC DNA]</scope>
    <source>
        <strain evidence="2 3">M6</strain>
    </source>
</reference>
<organism evidence="2 3">
    <name type="scientific">Sandaracinobacteroides saxicola</name>
    <dbReference type="NCBI Taxonomy" id="2759707"/>
    <lineage>
        <taxon>Bacteria</taxon>
        <taxon>Pseudomonadati</taxon>
        <taxon>Pseudomonadota</taxon>
        <taxon>Alphaproteobacteria</taxon>
        <taxon>Sphingomonadales</taxon>
        <taxon>Sphingosinicellaceae</taxon>
        <taxon>Sandaracinobacteroides</taxon>
    </lineage>
</organism>
<evidence type="ECO:0000313" key="2">
    <source>
        <dbReference type="EMBL" id="QMW21785.1"/>
    </source>
</evidence>
<evidence type="ECO:0000259" key="1">
    <source>
        <dbReference type="Pfam" id="PF14521"/>
    </source>
</evidence>
<dbReference type="AlphaFoldDB" id="A0A7G5IEJ3"/>
<dbReference type="Proteomes" id="UP000515292">
    <property type="component" value="Chromosome"/>
</dbReference>
<dbReference type="GO" id="GO:0004222">
    <property type="term" value="F:metalloendopeptidase activity"/>
    <property type="evidence" value="ECO:0007669"/>
    <property type="project" value="InterPro"/>
</dbReference>
<dbReference type="SUPFAM" id="SSF55486">
    <property type="entry name" value="Metalloproteases ('zincins'), catalytic domain"/>
    <property type="match status" value="1"/>
</dbReference>
<proteinExistence type="predicted"/>